<dbReference type="Pfam" id="PF00440">
    <property type="entry name" value="TetR_N"/>
    <property type="match status" value="1"/>
</dbReference>
<dbReference type="GO" id="GO:0003700">
    <property type="term" value="F:DNA-binding transcription factor activity"/>
    <property type="evidence" value="ECO:0007669"/>
    <property type="project" value="TreeGrafter"/>
</dbReference>
<evidence type="ECO:0000256" key="1">
    <source>
        <dbReference type="ARBA" id="ARBA00023015"/>
    </source>
</evidence>
<evidence type="ECO:0000313" key="7">
    <source>
        <dbReference type="Proteomes" id="UP001058003"/>
    </source>
</evidence>
<dbReference type="PANTHER" id="PTHR30055">
    <property type="entry name" value="HTH-TYPE TRANSCRIPTIONAL REGULATOR RUTR"/>
    <property type="match status" value="1"/>
</dbReference>
<dbReference type="InterPro" id="IPR036271">
    <property type="entry name" value="Tet_transcr_reg_TetR-rel_C_sf"/>
</dbReference>
<gene>
    <name evidence="6" type="ORF">Daura_23255</name>
</gene>
<dbReference type="PANTHER" id="PTHR30055:SF148">
    <property type="entry name" value="TETR-FAMILY TRANSCRIPTIONAL REGULATOR"/>
    <property type="match status" value="1"/>
</dbReference>
<evidence type="ECO:0000256" key="2">
    <source>
        <dbReference type="ARBA" id="ARBA00023125"/>
    </source>
</evidence>
<keyword evidence="7" id="KW-1185">Reference proteome</keyword>
<feature type="domain" description="HTH tetR-type" evidence="5">
    <location>
        <begin position="2"/>
        <end position="62"/>
    </location>
</feature>
<dbReference type="SUPFAM" id="SSF48498">
    <property type="entry name" value="Tetracyclin repressor-like, C-terminal domain"/>
    <property type="match status" value="1"/>
</dbReference>
<sequence length="183" mass="19599">MQRSRAAVIATTLELLTERGVAATTIEAVAERSGVAKTTIYRHWPGQEDLVLEAFAAVLRPPADPDTGTLRGDLVALATGFAKALTNGPAAGLMLSLIDAAERQPAYAALHRREAQLRHDVILAVIVRGIVRHELPPATDPTEVLDLIAGPIFHRRAVSRGTVDPAFATQVVDRVLRSYATLA</sequence>
<dbReference type="OrthoDB" id="9796019at2"/>
<dbReference type="SUPFAM" id="SSF46689">
    <property type="entry name" value="Homeodomain-like"/>
    <property type="match status" value="1"/>
</dbReference>
<dbReference type="InterPro" id="IPR050109">
    <property type="entry name" value="HTH-type_TetR-like_transc_reg"/>
</dbReference>
<evidence type="ECO:0000259" key="5">
    <source>
        <dbReference type="PROSITE" id="PS50977"/>
    </source>
</evidence>
<dbReference type="RefSeq" id="WP_033361599.1">
    <property type="nucleotide sequence ID" value="NZ_CP073767.1"/>
</dbReference>
<keyword evidence="2 4" id="KW-0238">DNA-binding</keyword>
<dbReference type="GO" id="GO:0000976">
    <property type="term" value="F:transcription cis-regulatory region binding"/>
    <property type="evidence" value="ECO:0007669"/>
    <property type="project" value="TreeGrafter"/>
</dbReference>
<evidence type="ECO:0000313" key="6">
    <source>
        <dbReference type="EMBL" id="UWZ58829.1"/>
    </source>
</evidence>
<dbReference type="InterPro" id="IPR001647">
    <property type="entry name" value="HTH_TetR"/>
</dbReference>
<reference evidence="6" key="1">
    <citation type="submission" date="2021-04" db="EMBL/GenBank/DDBJ databases">
        <title>Dactylosporangium aurantiacum NRRL B-8018 full assembly.</title>
        <authorList>
            <person name="Hartkoorn R.C."/>
            <person name="Beaudoing E."/>
            <person name="Hot D."/>
        </authorList>
    </citation>
    <scope>NUCLEOTIDE SEQUENCE</scope>
    <source>
        <strain evidence="6">NRRL B-8018</strain>
    </source>
</reference>
<dbReference type="PROSITE" id="PS50977">
    <property type="entry name" value="HTH_TETR_2"/>
    <property type="match status" value="1"/>
</dbReference>
<dbReference type="Gene3D" id="1.10.10.60">
    <property type="entry name" value="Homeodomain-like"/>
    <property type="match status" value="1"/>
</dbReference>
<dbReference type="AlphaFoldDB" id="A0A9Q9IME4"/>
<dbReference type="Pfam" id="PF16859">
    <property type="entry name" value="TetR_C_11"/>
    <property type="match status" value="1"/>
</dbReference>
<organism evidence="6 7">
    <name type="scientific">Dactylosporangium aurantiacum</name>
    <dbReference type="NCBI Taxonomy" id="35754"/>
    <lineage>
        <taxon>Bacteria</taxon>
        <taxon>Bacillati</taxon>
        <taxon>Actinomycetota</taxon>
        <taxon>Actinomycetes</taxon>
        <taxon>Micromonosporales</taxon>
        <taxon>Micromonosporaceae</taxon>
        <taxon>Dactylosporangium</taxon>
    </lineage>
</organism>
<dbReference type="EMBL" id="CP073767">
    <property type="protein sequence ID" value="UWZ58829.1"/>
    <property type="molecule type" value="Genomic_DNA"/>
</dbReference>
<dbReference type="InterPro" id="IPR011075">
    <property type="entry name" value="TetR_C"/>
</dbReference>
<name>A0A9Q9IME4_9ACTN</name>
<accession>A0A9Q9IME4</accession>
<dbReference type="Proteomes" id="UP001058003">
    <property type="component" value="Chromosome"/>
</dbReference>
<feature type="DNA-binding region" description="H-T-H motif" evidence="4">
    <location>
        <begin position="25"/>
        <end position="44"/>
    </location>
</feature>
<keyword evidence="1" id="KW-0805">Transcription regulation</keyword>
<dbReference type="InterPro" id="IPR023772">
    <property type="entry name" value="DNA-bd_HTH_TetR-type_CS"/>
</dbReference>
<dbReference type="Gene3D" id="1.10.357.10">
    <property type="entry name" value="Tetracycline Repressor, domain 2"/>
    <property type="match status" value="1"/>
</dbReference>
<evidence type="ECO:0000256" key="3">
    <source>
        <dbReference type="ARBA" id="ARBA00023163"/>
    </source>
</evidence>
<protein>
    <submittedName>
        <fullName evidence="6">TetR/AcrR family transcriptional regulator</fullName>
    </submittedName>
</protein>
<keyword evidence="3" id="KW-0804">Transcription</keyword>
<dbReference type="PRINTS" id="PR00455">
    <property type="entry name" value="HTHTETR"/>
</dbReference>
<evidence type="ECO:0000256" key="4">
    <source>
        <dbReference type="PROSITE-ProRule" id="PRU00335"/>
    </source>
</evidence>
<proteinExistence type="predicted"/>
<dbReference type="PROSITE" id="PS01081">
    <property type="entry name" value="HTH_TETR_1"/>
    <property type="match status" value="1"/>
</dbReference>
<dbReference type="KEGG" id="daur:Daura_23255"/>
<dbReference type="InterPro" id="IPR009057">
    <property type="entry name" value="Homeodomain-like_sf"/>
</dbReference>